<keyword evidence="5" id="KW-1185">Reference proteome</keyword>
<evidence type="ECO:0000256" key="3">
    <source>
        <dbReference type="ARBA" id="ARBA00023002"/>
    </source>
</evidence>
<comment type="similarity">
    <text evidence="1">Belongs to the short-chain dehydrogenases/reductases (SDR) family.</text>
</comment>
<proteinExistence type="inferred from homology"/>
<comment type="caution">
    <text evidence="4">The sequence shown here is derived from an EMBL/GenBank/DDBJ whole genome shotgun (WGS) entry which is preliminary data.</text>
</comment>
<dbReference type="AlphaFoldDB" id="A0A3D8S1Z6"/>
<gene>
    <name evidence="4" type="ORF">BP6252_04955</name>
</gene>
<accession>A0A3D8S1Z6</accession>
<dbReference type="Gene3D" id="3.40.50.720">
    <property type="entry name" value="NAD(P)-binding Rossmann-like Domain"/>
    <property type="match status" value="1"/>
</dbReference>
<organism evidence="4 5">
    <name type="scientific">Coleophoma cylindrospora</name>
    <dbReference type="NCBI Taxonomy" id="1849047"/>
    <lineage>
        <taxon>Eukaryota</taxon>
        <taxon>Fungi</taxon>
        <taxon>Dikarya</taxon>
        <taxon>Ascomycota</taxon>
        <taxon>Pezizomycotina</taxon>
        <taxon>Leotiomycetes</taxon>
        <taxon>Helotiales</taxon>
        <taxon>Dermateaceae</taxon>
        <taxon>Coleophoma</taxon>
    </lineage>
</organism>
<dbReference type="InterPro" id="IPR002347">
    <property type="entry name" value="SDR_fam"/>
</dbReference>
<evidence type="ECO:0000256" key="2">
    <source>
        <dbReference type="ARBA" id="ARBA00022857"/>
    </source>
</evidence>
<sequence>MTFHPSTLPDLKGKVFIVTGGNSGIGYYTVAHLAAHGAHVYMCARSPEKATAAIANIKKMHPAAKIEFLQIDLMDLTSVVAAAKRFLTLETSLHGLVNNAGIMATPFAMTKDGHEVQWQTNYLAHWVFTAHLLPVLRRTAKALPPGGVRIVNLSSSGHLSAPKGGINFEDPSLKDGSPWLRYGQSKLANILHTKTLHKTYGPGSLSARNGEGEIWVSSVHPGLVETNLATSVVESGSGMTRVFSVLRMFGLIWPAEKGSWTSLFCVASQDMKAEQSGMYFEIFHRFGEPRWQSGAAKDGKLAERLEEWTGEVMREEGWIQ</sequence>
<evidence type="ECO:0000256" key="1">
    <source>
        <dbReference type="ARBA" id="ARBA00006484"/>
    </source>
</evidence>
<protein>
    <recommendedName>
        <fullName evidence="6">NAD(P)-binding protein</fullName>
    </recommendedName>
</protein>
<dbReference type="PANTHER" id="PTHR24320:SF282">
    <property type="entry name" value="WW DOMAIN-CONTAINING OXIDOREDUCTASE"/>
    <property type="match status" value="1"/>
</dbReference>
<dbReference type="CDD" id="cd05327">
    <property type="entry name" value="retinol-DH_like_SDR_c_like"/>
    <property type="match status" value="1"/>
</dbReference>
<reference evidence="4 5" key="1">
    <citation type="journal article" date="2018" name="IMA Fungus">
        <title>IMA Genome-F 9: Draft genome sequence of Annulohypoxylon stygium, Aspergillus mulundensis, Berkeleyomyces basicola (syn. Thielaviopsis basicola), Ceratocystis smalleyi, two Cercospora beticola strains, Coleophoma cylindrospora, Fusarium fracticaudum, Phialophora cf. hyalina, and Morchella septimelata.</title>
        <authorList>
            <person name="Wingfield B.D."/>
            <person name="Bills G.F."/>
            <person name="Dong Y."/>
            <person name="Huang W."/>
            <person name="Nel W.J."/>
            <person name="Swalarsk-Parry B.S."/>
            <person name="Vaghefi N."/>
            <person name="Wilken P.M."/>
            <person name="An Z."/>
            <person name="de Beer Z.W."/>
            <person name="De Vos L."/>
            <person name="Chen L."/>
            <person name="Duong T.A."/>
            <person name="Gao Y."/>
            <person name="Hammerbacher A."/>
            <person name="Kikkert J.R."/>
            <person name="Li Y."/>
            <person name="Li H."/>
            <person name="Li K."/>
            <person name="Li Q."/>
            <person name="Liu X."/>
            <person name="Ma X."/>
            <person name="Naidoo K."/>
            <person name="Pethybridge S.J."/>
            <person name="Sun J."/>
            <person name="Steenkamp E.T."/>
            <person name="van der Nest M.A."/>
            <person name="van Wyk S."/>
            <person name="Wingfield M.J."/>
            <person name="Xiong C."/>
            <person name="Yue Q."/>
            <person name="Zhang X."/>
        </authorList>
    </citation>
    <scope>NUCLEOTIDE SEQUENCE [LARGE SCALE GENOMIC DNA]</scope>
    <source>
        <strain evidence="4 5">BP6252</strain>
    </source>
</reference>
<dbReference type="InterPro" id="IPR036291">
    <property type="entry name" value="NAD(P)-bd_dom_sf"/>
</dbReference>
<keyword evidence="3" id="KW-0560">Oxidoreductase</keyword>
<keyword evidence="2" id="KW-0521">NADP</keyword>
<dbReference type="PRINTS" id="PR00081">
    <property type="entry name" value="GDHRDH"/>
</dbReference>
<dbReference type="EMBL" id="PDLM01000004">
    <property type="protein sequence ID" value="RDW80317.1"/>
    <property type="molecule type" value="Genomic_DNA"/>
</dbReference>
<evidence type="ECO:0000313" key="5">
    <source>
        <dbReference type="Proteomes" id="UP000256645"/>
    </source>
</evidence>
<dbReference type="Proteomes" id="UP000256645">
    <property type="component" value="Unassembled WGS sequence"/>
</dbReference>
<evidence type="ECO:0000313" key="4">
    <source>
        <dbReference type="EMBL" id="RDW80317.1"/>
    </source>
</evidence>
<dbReference type="Pfam" id="PF00106">
    <property type="entry name" value="adh_short"/>
    <property type="match status" value="1"/>
</dbReference>
<dbReference type="GO" id="GO:0016491">
    <property type="term" value="F:oxidoreductase activity"/>
    <property type="evidence" value="ECO:0007669"/>
    <property type="project" value="UniProtKB-KW"/>
</dbReference>
<evidence type="ECO:0008006" key="6">
    <source>
        <dbReference type="Google" id="ProtNLM"/>
    </source>
</evidence>
<dbReference type="SUPFAM" id="SSF51735">
    <property type="entry name" value="NAD(P)-binding Rossmann-fold domains"/>
    <property type="match status" value="1"/>
</dbReference>
<dbReference type="OrthoDB" id="191139at2759"/>
<dbReference type="PANTHER" id="PTHR24320">
    <property type="entry name" value="RETINOL DEHYDROGENASE"/>
    <property type="match status" value="1"/>
</dbReference>
<dbReference type="STRING" id="1849047.A0A3D8S1Z6"/>
<name>A0A3D8S1Z6_9HELO</name>